<dbReference type="PANTHER" id="PTHR11662">
    <property type="entry name" value="SOLUTE CARRIER FAMILY 17"/>
    <property type="match status" value="1"/>
</dbReference>
<keyword evidence="6" id="KW-0732">Signal</keyword>
<dbReference type="EMBL" id="CAXITT010000007">
    <property type="protein sequence ID" value="CAL1526623.1"/>
    <property type="molecule type" value="Genomic_DNA"/>
</dbReference>
<dbReference type="FunFam" id="1.20.1250.20:FF:000532">
    <property type="entry name" value="SLC (SoLute Carrier) homolog"/>
    <property type="match status" value="1"/>
</dbReference>
<comment type="caution">
    <text evidence="8">The sequence shown here is derived from an EMBL/GenBank/DDBJ whole genome shotgun (WGS) entry which is preliminary data.</text>
</comment>
<evidence type="ECO:0000256" key="3">
    <source>
        <dbReference type="ARBA" id="ARBA00022989"/>
    </source>
</evidence>
<dbReference type="GO" id="GO:0016020">
    <property type="term" value="C:membrane"/>
    <property type="evidence" value="ECO:0007669"/>
    <property type="project" value="UniProtKB-SubCell"/>
</dbReference>
<name>A0AAV2H0G8_LYMST</name>
<sequence>MSLMTTMTLLMHVAALWSPWAVFGVKLIQGSCTAFLIIAMYGIWEKWAPPKERAGLISLGISGQMLGNITVFPVSALLCKYGFLGGWPSVFYVFGILGVLWILLFYLLADDSPSSHRFITEGEKTYITECLAHTGGTRLPVKAPWKAILTCLPFWGIVSAHVSYTWGLFLFLSTLPQYMYEVLKFDIKNNGLYAMMPYIALLLTTQSSGQLNDWLIRKRFISVVWARKMFIVVSHLIPAVVLVGLSFLDRDQAGLAIMLLVTGVGATGFSVSGIQVTPFDIAPRFATIMMSISNTLATIPGLLTPVVVAAVTKQQTREQWQIVLFLTSGIYALGALGFCVLARSDVQNWASEAGPQTVIIVDHGEMVLRNEGNQSSDNNK</sequence>
<gene>
    <name evidence="8" type="ORF">GSLYS_00000800001</name>
</gene>
<feature type="transmembrane region" description="Helical" evidence="5">
    <location>
        <begin position="229"/>
        <end position="248"/>
    </location>
</feature>
<evidence type="ECO:0000256" key="4">
    <source>
        <dbReference type="ARBA" id="ARBA00023136"/>
    </source>
</evidence>
<keyword evidence="3 5" id="KW-1133">Transmembrane helix</keyword>
<organism evidence="8 9">
    <name type="scientific">Lymnaea stagnalis</name>
    <name type="common">Great pond snail</name>
    <name type="synonym">Helix stagnalis</name>
    <dbReference type="NCBI Taxonomy" id="6523"/>
    <lineage>
        <taxon>Eukaryota</taxon>
        <taxon>Metazoa</taxon>
        <taxon>Spiralia</taxon>
        <taxon>Lophotrochozoa</taxon>
        <taxon>Mollusca</taxon>
        <taxon>Gastropoda</taxon>
        <taxon>Heterobranchia</taxon>
        <taxon>Euthyneura</taxon>
        <taxon>Panpulmonata</taxon>
        <taxon>Hygrophila</taxon>
        <taxon>Lymnaeoidea</taxon>
        <taxon>Lymnaeidae</taxon>
        <taxon>Lymnaea</taxon>
    </lineage>
</organism>
<feature type="transmembrane region" description="Helical" evidence="5">
    <location>
        <begin position="322"/>
        <end position="342"/>
    </location>
</feature>
<feature type="chain" id="PRO_5043640352" description="Major facilitator superfamily (MFS) profile domain-containing protein" evidence="6">
    <location>
        <begin position="16"/>
        <end position="380"/>
    </location>
</feature>
<feature type="domain" description="Major facilitator superfamily (MFS) profile" evidence="7">
    <location>
        <begin position="1"/>
        <end position="346"/>
    </location>
</feature>
<dbReference type="Gene3D" id="1.20.1250.20">
    <property type="entry name" value="MFS general substrate transporter like domains"/>
    <property type="match status" value="2"/>
</dbReference>
<dbReference type="InterPro" id="IPR050382">
    <property type="entry name" value="MFS_Na/Anion_cotransporter"/>
</dbReference>
<feature type="transmembrane region" description="Helical" evidence="5">
    <location>
        <begin position="147"/>
        <end position="172"/>
    </location>
</feature>
<dbReference type="InterPro" id="IPR036259">
    <property type="entry name" value="MFS_trans_sf"/>
</dbReference>
<comment type="subcellular location">
    <subcellularLocation>
        <location evidence="1">Membrane</location>
        <topology evidence="1">Multi-pass membrane protein</topology>
    </subcellularLocation>
</comment>
<dbReference type="GO" id="GO:0006820">
    <property type="term" value="P:monoatomic anion transport"/>
    <property type="evidence" value="ECO:0007669"/>
    <property type="project" value="TreeGrafter"/>
</dbReference>
<feature type="transmembrane region" description="Helical" evidence="5">
    <location>
        <begin position="254"/>
        <end position="274"/>
    </location>
</feature>
<feature type="transmembrane region" description="Helical" evidence="5">
    <location>
        <begin position="20"/>
        <end position="44"/>
    </location>
</feature>
<keyword evidence="2 5" id="KW-0812">Transmembrane</keyword>
<protein>
    <recommendedName>
        <fullName evidence="7">Major facilitator superfamily (MFS) profile domain-containing protein</fullName>
    </recommendedName>
</protein>
<feature type="transmembrane region" description="Helical" evidence="5">
    <location>
        <begin position="56"/>
        <end position="78"/>
    </location>
</feature>
<keyword evidence="4 5" id="KW-0472">Membrane</keyword>
<evidence type="ECO:0000256" key="1">
    <source>
        <dbReference type="ARBA" id="ARBA00004141"/>
    </source>
</evidence>
<feature type="transmembrane region" description="Helical" evidence="5">
    <location>
        <begin position="90"/>
        <end position="109"/>
    </location>
</feature>
<evidence type="ECO:0000313" key="8">
    <source>
        <dbReference type="EMBL" id="CAL1526623.1"/>
    </source>
</evidence>
<evidence type="ECO:0000313" key="9">
    <source>
        <dbReference type="Proteomes" id="UP001497497"/>
    </source>
</evidence>
<dbReference type="PANTHER" id="PTHR11662:SF399">
    <property type="entry name" value="FI19708P1-RELATED"/>
    <property type="match status" value="1"/>
</dbReference>
<dbReference type="Proteomes" id="UP001497497">
    <property type="component" value="Unassembled WGS sequence"/>
</dbReference>
<dbReference type="PROSITE" id="PS50850">
    <property type="entry name" value="MFS"/>
    <property type="match status" value="1"/>
</dbReference>
<feature type="transmembrane region" description="Helical" evidence="5">
    <location>
        <begin position="286"/>
        <end position="310"/>
    </location>
</feature>
<accession>A0AAV2H0G8</accession>
<evidence type="ECO:0000256" key="5">
    <source>
        <dbReference type="SAM" id="Phobius"/>
    </source>
</evidence>
<evidence type="ECO:0000256" key="2">
    <source>
        <dbReference type="ARBA" id="ARBA00022692"/>
    </source>
</evidence>
<proteinExistence type="predicted"/>
<dbReference type="SUPFAM" id="SSF103473">
    <property type="entry name" value="MFS general substrate transporter"/>
    <property type="match status" value="1"/>
</dbReference>
<evidence type="ECO:0000259" key="7">
    <source>
        <dbReference type="PROSITE" id="PS50850"/>
    </source>
</evidence>
<dbReference type="InterPro" id="IPR020846">
    <property type="entry name" value="MFS_dom"/>
</dbReference>
<dbReference type="Pfam" id="PF07690">
    <property type="entry name" value="MFS_1"/>
    <property type="match status" value="1"/>
</dbReference>
<evidence type="ECO:0000256" key="6">
    <source>
        <dbReference type="SAM" id="SignalP"/>
    </source>
</evidence>
<dbReference type="InterPro" id="IPR011701">
    <property type="entry name" value="MFS"/>
</dbReference>
<dbReference type="AlphaFoldDB" id="A0AAV2H0G8"/>
<keyword evidence="9" id="KW-1185">Reference proteome</keyword>
<dbReference type="GO" id="GO:0022857">
    <property type="term" value="F:transmembrane transporter activity"/>
    <property type="evidence" value="ECO:0007669"/>
    <property type="project" value="InterPro"/>
</dbReference>
<feature type="signal peptide" evidence="6">
    <location>
        <begin position="1"/>
        <end position="15"/>
    </location>
</feature>
<reference evidence="8 9" key="1">
    <citation type="submission" date="2024-04" db="EMBL/GenBank/DDBJ databases">
        <authorList>
            <consortium name="Genoscope - CEA"/>
            <person name="William W."/>
        </authorList>
    </citation>
    <scope>NUCLEOTIDE SEQUENCE [LARGE SCALE GENOMIC DNA]</scope>
</reference>